<dbReference type="InterPro" id="IPR036388">
    <property type="entry name" value="WH-like_DNA-bd_sf"/>
</dbReference>
<dbReference type="GO" id="GO:0008270">
    <property type="term" value="F:zinc ion binding"/>
    <property type="evidence" value="ECO:0007669"/>
    <property type="project" value="UniProtKB-KW"/>
</dbReference>
<dbReference type="FunFam" id="1.10.10.10:FF:000416">
    <property type="entry name" value="Vacuolar protein-sorting-associated protein 36"/>
    <property type="match status" value="1"/>
</dbReference>
<organism evidence="13 14">
    <name type="scientific">Paramicrosporidium saccamoebae</name>
    <dbReference type="NCBI Taxonomy" id="1246581"/>
    <lineage>
        <taxon>Eukaryota</taxon>
        <taxon>Fungi</taxon>
        <taxon>Fungi incertae sedis</taxon>
        <taxon>Cryptomycota</taxon>
        <taxon>Cryptomycota incertae sedis</taxon>
        <taxon>Paramicrosporidium</taxon>
    </lineage>
</organism>
<dbReference type="InterPro" id="IPR001876">
    <property type="entry name" value="Znf_RanBP2"/>
</dbReference>
<dbReference type="Gene3D" id="2.30.30.380">
    <property type="entry name" value="Zn-finger domain of Sec23/24"/>
    <property type="match status" value="1"/>
</dbReference>
<feature type="domain" description="GLUE N-terminal" evidence="12">
    <location>
        <begin position="1"/>
        <end position="213"/>
    </location>
</feature>
<comment type="function">
    <text evidence="10">Component of the ESCRT-II complex (endosomal sorting complex required for transport II), which is required for multivesicular body (MVB) formation and sorting of endosomal cargo proteins into MVBs.</text>
</comment>
<dbReference type="SUPFAM" id="SSF46785">
    <property type="entry name" value="Winged helix' DNA-binding domain"/>
    <property type="match status" value="1"/>
</dbReference>
<dbReference type="Gene3D" id="4.10.1060.10">
    <property type="entry name" value="Zinc finger, RanBP2-type"/>
    <property type="match status" value="1"/>
</dbReference>
<evidence type="ECO:0000256" key="7">
    <source>
        <dbReference type="ARBA" id="ARBA00022833"/>
    </source>
</evidence>
<dbReference type="GO" id="GO:0043328">
    <property type="term" value="P:protein transport to vacuole involved in ubiquitin-dependent protein catabolic process via the multivesicular body sorting pathway"/>
    <property type="evidence" value="ECO:0007669"/>
    <property type="project" value="UniProtKB-UniRule"/>
</dbReference>
<dbReference type="Pfam" id="PF00641">
    <property type="entry name" value="Zn_ribbon_RanBP"/>
    <property type="match status" value="2"/>
</dbReference>
<evidence type="ECO:0000256" key="4">
    <source>
        <dbReference type="ARBA" id="ARBA00022490"/>
    </source>
</evidence>
<evidence type="ECO:0000259" key="12">
    <source>
        <dbReference type="PROSITE" id="PS51495"/>
    </source>
</evidence>
<dbReference type="InterPro" id="IPR036443">
    <property type="entry name" value="Znf_RanBP2_sf"/>
</dbReference>
<keyword evidence="7" id="KW-0862">Zinc</keyword>
<protein>
    <recommendedName>
        <fullName evidence="2 10">Vacuolar protein-sorting-associated protein 36</fullName>
    </recommendedName>
    <alternativeName>
        <fullName evidence="10">ESCRT-II complex subunit VPS36</fullName>
    </alternativeName>
</protein>
<dbReference type="EMBL" id="MTSL01000114">
    <property type="protein sequence ID" value="PJF18570.1"/>
    <property type="molecule type" value="Genomic_DNA"/>
</dbReference>
<dbReference type="InterPro" id="IPR021648">
    <property type="entry name" value="GLUE_dom"/>
</dbReference>
<dbReference type="InterPro" id="IPR011993">
    <property type="entry name" value="PH-like_dom_sf"/>
</dbReference>
<comment type="similarity">
    <text evidence="1 10">Belongs to the VPS36 family.</text>
</comment>
<dbReference type="InterPro" id="IPR040608">
    <property type="entry name" value="Snf8/Vps36"/>
</dbReference>
<evidence type="ECO:0000256" key="6">
    <source>
        <dbReference type="ARBA" id="ARBA00022771"/>
    </source>
</evidence>
<dbReference type="OrthoDB" id="271448at2759"/>
<keyword evidence="4 10" id="KW-0963">Cytoplasm</keyword>
<dbReference type="PROSITE" id="PS50199">
    <property type="entry name" value="ZF_RANBP2_2"/>
    <property type="match status" value="2"/>
</dbReference>
<dbReference type="GO" id="GO:0043130">
    <property type="term" value="F:ubiquitin binding"/>
    <property type="evidence" value="ECO:0007669"/>
    <property type="project" value="UniProtKB-UniRule"/>
</dbReference>
<evidence type="ECO:0000256" key="3">
    <source>
        <dbReference type="ARBA" id="ARBA00022448"/>
    </source>
</evidence>
<dbReference type="Pfam" id="PF04157">
    <property type="entry name" value="EAP30"/>
    <property type="match status" value="1"/>
</dbReference>
<dbReference type="SMART" id="SM00547">
    <property type="entry name" value="ZnF_RBZ"/>
    <property type="match status" value="2"/>
</dbReference>
<dbReference type="PROSITE" id="PS51495">
    <property type="entry name" value="GLUE"/>
    <property type="match status" value="1"/>
</dbReference>
<dbReference type="GO" id="GO:0000814">
    <property type="term" value="C:ESCRT II complex"/>
    <property type="evidence" value="ECO:0007669"/>
    <property type="project" value="UniProtKB-UniRule"/>
</dbReference>
<feature type="domain" description="RanBP2-type" evidence="11">
    <location>
        <begin position="126"/>
        <end position="155"/>
    </location>
</feature>
<accession>A0A2H9TLP4</accession>
<comment type="subunit">
    <text evidence="10">Component of the endosomal sorting complex required for transport II (ESCRT-II).</text>
</comment>
<dbReference type="STRING" id="1246581.A0A2H9TLP4"/>
<keyword evidence="10" id="KW-0967">Endosome</keyword>
<name>A0A2H9TLP4_9FUNG</name>
<evidence type="ECO:0000256" key="10">
    <source>
        <dbReference type="RuleBase" id="RU367095"/>
    </source>
</evidence>
<comment type="subcellular location">
    <subcellularLocation>
        <location evidence="10">Cytoplasm</location>
    </subcellularLocation>
    <subcellularLocation>
        <location evidence="10">Endosome</location>
    </subcellularLocation>
</comment>
<dbReference type="GO" id="GO:0032266">
    <property type="term" value="F:phosphatidylinositol-3-phosphate binding"/>
    <property type="evidence" value="ECO:0007669"/>
    <property type="project" value="UniProtKB-UniRule"/>
</dbReference>
<dbReference type="InterPro" id="IPR036390">
    <property type="entry name" value="WH_DNA-bd_sf"/>
</dbReference>
<evidence type="ECO:0000256" key="9">
    <source>
        <dbReference type="PROSITE-ProRule" id="PRU00322"/>
    </source>
</evidence>
<feature type="domain" description="RanBP2-type" evidence="11">
    <location>
        <begin position="91"/>
        <end position="120"/>
    </location>
</feature>
<dbReference type="Pfam" id="PF11605">
    <property type="entry name" value="Vps36_ESCRT-II"/>
    <property type="match status" value="1"/>
</dbReference>
<evidence type="ECO:0000256" key="5">
    <source>
        <dbReference type="ARBA" id="ARBA00022723"/>
    </source>
</evidence>
<keyword evidence="5" id="KW-0479">Metal-binding</keyword>
<dbReference type="PROSITE" id="PS01358">
    <property type="entry name" value="ZF_RANBP2_1"/>
    <property type="match status" value="2"/>
</dbReference>
<dbReference type="SUPFAM" id="SSF50729">
    <property type="entry name" value="PH domain-like"/>
    <property type="match status" value="1"/>
</dbReference>
<dbReference type="PANTHER" id="PTHR13128">
    <property type="entry name" value="VACUOLAR PROTEIN-SORTING-ASSOCIATED PROTEIN 36"/>
    <property type="match status" value="1"/>
</dbReference>
<dbReference type="AlphaFoldDB" id="A0A2H9TLP4"/>
<comment type="caution">
    <text evidence="13">The sequence shown here is derived from an EMBL/GenBank/DDBJ whole genome shotgun (WGS) entry which is preliminary data.</text>
</comment>
<dbReference type="Gene3D" id="2.30.29.30">
    <property type="entry name" value="Pleckstrin-homology domain (PH domain)/Phosphotyrosine-binding domain (PTB)"/>
    <property type="match status" value="1"/>
</dbReference>
<reference evidence="13 14" key="1">
    <citation type="submission" date="2016-10" db="EMBL/GenBank/DDBJ databases">
        <title>The genome of Paramicrosporidium saccamoebae is the missing link in understanding Cryptomycota and Microsporidia evolution.</title>
        <authorList>
            <person name="Quandt C.A."/>
            <person name="Beaudet D."/>
            <person name="Corsaro D."/>
            <person name="Michel R."/>
            <person name="Corradi N."/>
            <person name="James T."/>
        </authorList>
    </citation>
    <scope>NUCLEOTIDE SEQUENCE [LARGE SCALE GENOMIC DNA]</scope>
    <source>
        <strain evidence="13 14">KSL3</strain>
    </source>
</reference>
<dbReference type="Gene3D" id="1.10.10.10">
    <property type="entry name" value="Winged helix-like DNA-binding domain superfamily/Winged helix DNA-binding domain"/>
    <property type="match status" value="2"/>
</dbReference>
<keyword evidence="6 9" id="KW-0863">Zinc-finger</keyword>
<dbReference type="SUPFAM" id="SSF90209">
    <property type="entry name" value="Ran binding protein zinc finger-like"/>
    <property type="match status" value="1"/>
</dbReference>
<dbReference type="PANTHER" id="PTHR13128:SF12">
    <property type="entry name" value="VACUOLAR PROTEIN-SORTING-ASSOCIATED PROTEIN 36"/>
    <property type="match status" value="1"/>
</dbReference>
<keyword evidence="14" id="KW-1185">Reference proteome</keyword>
<dbReference type="GO" id="GO:0031902">
    <property type="term" value="C:late endosome membrane"/>
    <property type="evidence" value="ECO:0007669"/>
    <property type="project" value="UniProtKB-UniRule"/>
</dbReference>
<evidence type="ECO:0000313" key="13">
    <source>
        <dbReference type="EMBL" id="PJF18570.1"/>
    </source>
</evidence>
<dbReference type="Proteomes" id="UP000240830">
    <property type="component" value="Unassembled WGS sequence"/>
</dbReference>
<dbReference type="Gene3D" id="6.10.140.260">
    <property type="match status" value="1"/>
</dbReference>
<evidence type="ECO:0000256" key="1">
    <source>
        <dbReference type="ARBA" id="ARBA00009697"/>
    </source>
</evidence>
<evidence type="ECO:0000256" key="8">
    <source>
        <dbReference type="ARBA" id="ARBA00022927"/>
    </source>
</evidence>
<sequence length="431" mass="47682">MTGTSRRIPVTFCRDVQAAEYQDGSLILTNHRILWRDAVRPVDNSISLSLSLSGFLKSSPKVTLFLLPKCTQSPFHPACSITSEKTVNSPQPSFWTCTICSERNTTDKIKCGICGVPRPQEKLAPKDVGWDCHICTFVNKSVLQACEMCGTPRLMPRASPELTESVSEGGDDYIRLSFRGTYERREERVFDPSVGGVAGLLKRVNISQQDTDANLSVAFNDLDSLMSKASEMVKLAESVSNKLANKSDSVDEQTERDFRNLLLEMGVAGAVTKETTGNSFTKELSRQLGDFIFRLLERRKSPMLPLADVYCLYNRARGTNLVSPEDLFRAASLMSDLSMPVELCKLPSGLLVVQSRDQTDAVIMRTVKSLIVDELDCVDALAVSRKANMTLSISILYLEKSEKAGILCRDDSPSGVKYYLNCILSPTRDIA</sequence>
<gene>
    <name evidence="13" type="ORF">PSACC_01609</name>
</gene>
<keyword evidence="8 10" id="KW-0653">Protein transport</keyword>
<evidence type="ECO:0000313" key="14">
    <source>
        <dbReference type="Proteomes" id="UP000240830"/>
    </source>
</evidence>
<evidence type="ECO:0000256" key="2">
    <source>
        <dbReference type="ARBA" id="ARBA00017953"/>
    </source>
</evidence>
<keyword evidence="3 10" id="KW-0813">Transport</keyword>
<proteinExistence type="inferred from homology"/>
<dbReference type="InterPro" id="IPR037855">
    <property type="entry name" value="Vps36"/>
</dbReference>
<evidence type="ECO:0000259" key="11">
    <source>
        <dbReference type="PROSITE" id="PS50199"/>
    </source>
</evidence>